<dbReference type="EMBL" id="GL883009">
    <property type="protein sequence ID" value="EGG22587.1"/>
    <property type="molecule type" value="Genomic_DNA"/>
</dbReference>
<dbReference type="OMA" id="PAWLFEI"/>
<dbReference type="RefSeq" id="XP_004360438.1">
    <property type="nucleotide sequence ID" value="XM_004360381.1"/>
</dbReference>
<protein>
    <recommendedName>
        <fullName evidence="4">Ribosomal protein L37</fullName>
    </recommendedName>
</protein>
<organism evidence="2 3">
    <name type="scientific">Cavenderia fasciculata</name>
    <name type="common">Slime mold</name>
    <name type="synonym">Dictyostelium fasciculatum</name>
    <dbReference type="NCBI Taxonomy" id="261658"/>
    <lineage>
        <taxon>Eukaryota</taxon>
        <taxon>Amoebozoa</taxon>
        <taxon>Evosea</taxon>
        <taxon>Eumycetozoa</taxon>
        <taxon>Dictyostelia</taxon>
        <taxon>Acytosteliales</taxon>
        <taxon>Cavenderiaceae</taxon>
        <taxon>Cavenderia</taxon>
    </lineage>
</organism>
<accession>F4PQC4</accession>
<keyword evidence="3" id="KW-1185">Reference proteome</keyword>
<reference evidence="3" key="1">
    <citation type="journal article" date="2011" name="Genome Res.">
        <title>Phylogeny-wide analysis of social amoeba genomes highlights ancient origins for complex intercellular communication.</title>
        <authorList>
            <person name="Heidel A.J."/>
            <person name="Lawal H.M."/>
            <person name="Felder M."/>
            <person name="Schilde C."/>
            <person name="Helps N.R."/>
            <person name="Tunggal B."/>
            <person name="Rivero F."/>
            <person name="John U."/>
            <person name="Schleicher M."/>
            <person name="Eichinger L."/>
            <person name="Platzer M."/>
            <person name="Noegel A.A."/>
            <person name="Schaap P."/>
            <person name="Gloeckner G."/>
        </authorList>
    </citation>
    <scope>NUCLEOTIDE SEQUENCE [LARGE SCALE GENOMIC DNA]</scope>
    <source>
        <strain evidence="3">SH3</strain>
    </source>
</reference>
<dbReference type="OrthoDB" id="18407at2759"/>
<dbReference type="GeneID" id="14874282"/>
<feature type="compositionally biased region" description="Basic residues" evidence="1">
    <location>
        <begin position="30"/>
        <end position="43"/>
    </location>
</feature>
<dbReference type="AlphaFoldDB" id="F4PQC4"/>
<evidence type="ECO:0008006" key="4">
    <source>
        <dbReference type="Google" id="ProtNLM"/>
    </source>
</evidence>
<evidence type="ECO:0000256" key="1">
    <source>
        <dbReference type="SAM" id="MobiDB-lite"/>
    </source>
</evidence>
<gene>
    <name evidence="2" type="ORF">DFA_04717</name>
</gene>
<feature type="region of interest" description="Disordered" evidence="1">
    <location>
        <begin position="21"/>
        <end position="55"/>
    </location>
</feature>
<evidence type="ECO:0000313" key="2">
    <source>
        <dbReference type="EMBL" id="EGG22587.1"/>
    </source>
</evidence>
<dbReference type="KEGG" id="dfa:DFA_04717"/>
<sequence>MSQLFRRSIVALQSHGISLMQGRAAPAKAAAKKKGGAPSKKKNSTTTTTDRGTAPLKLEAISPSLFTTQLPSDANSEYPAWLFEIDDQLPRDKPVRLLTPEDEGRYFKQKARHQIKERNAIMLATKGKGL</sequence>
<name>F4PQC4_CACFS</name>
<proteinExistence type="predicted"/>
<evidence type="ECO:0000313" key="3">
    <source>
        <dbReference type="Proteomes" id="UP000007797"/>
    </source>
</evidence>
<dbReference type="Proteomes" id="UP000007797">
    <property type="component" value="Unassembled WGS sequence"/>
</dbReference>